<feature type="non-terminal residue" evidence="1">
    <location>
        <position position="1"/>
    </location>
</feature>
<comment type="caution">
    <text evidence="1">The sequence shown here is derived from an EMBL/GenBank/DDBJ whole genome shotgun (WGS) entry which is preliminary data.</text>
</comment>
<proteinExistence type="predicted"/>
<dbReference type="AlphaFoldDB" id="A0A7Y7M6T5"/>
<dbReference type="Proteomes" id="UP000534870">
    <property type="component" value="Unassembled WGS sequence"/>
</dbReference>
<reference evidence="1 2" key="1">
    <citation type="submission" date="2020-06" db="EMBL/GenBank/DDBJ databases">
        <title>Description of novel acetic acid bacteria.</title>
        <authorList>
            <person name="Sombolestani A."/>
        </authorList>
    </citation>
    <scope>NUCLEOTIDE SEQUENCE [LARGE SCALE GENOMIC DNA]</scope>
    <source>
        <strain evidence="1 2">LMG 31431</strain>
    </source>
</reference>
<evidence type="ECO:0000313" key="2">
    <source>
        <dbReference type="Proteomes" id="UP000534870"/>
    </source>
</evidence>
<name>A0A7Y7M6T5_9PROT</name>
<accession>A0A7Y7M6T5</accession>
<dbReference type="EMBL" id="JABXXP010000858">
    <property type="protein sequence ID" value="NVN13330.1"/>
    <property type="molecule type" value="Genomic_DNA"/>
</dbReference>
<protein>
    <submittedName>
        <fullName evidence="1">Uncharacterized protein</fullName>
    </submittedName>
</protein>
<gene>
    <name evidence="1" type="ORF">HUK84_19685</name>
</gene>
<evidence type="ECO:0000313" key="1">
    <source>
        <dbReference type="EMBL" id="NVN13330.1"/>
    </source>
</evidence>
<organism evidence="1 2">
    <name type="scientific">Nguyenibacter vanlangensis</name>
    <dbReference type="NCBI Taxonomy" id="1216886"/>
    <lineage>
        <taxon>Bacteria</taxon>
        <taxon>Pseudomonadati</taxon>
        <taxon>Pseudomonadota</taxon>
        <taxon>Alphaproteobacteria</taxon>
        <taxon>Acetobacterales</taxon>
        <taxon>Acetobacteraceae</taxon>
        <taxon>Nguyenibacter</taxon>
    </lineage>
</organism>
<sequence>VRLVPLPDGRAAVDIDKPADLAQAEAILSRAWTRTGAESCASPM</sequence>